<keyword evidence="2" id="KW-1185">Reference proteome</keyword>
<evidence type="ECO:0000256" key="1">
    <source>
        <dbReference type="SAM" id="Phobius"/>
    </source>
</evidence>
<protein>
    <submittedName>
        <fullName evidence="3">Uncharacterized protein</fullName>
    </submittedName>
</protein>
<organism evidence="2 3">
    <name type="scientific">Parascaris equorum</name>
    <name type="common">Equine roundworm</name>
    <dbReference type="NCBI Taxonomy" id="6256"/>
    <lineage>
        <taxon>Eukaryota</taxon>
        <taxon>Metazoa</taxon>
        <taxon>Ecdysozoa</taxon>
        <taxon>Nematoda</taxon>
        <taxon>Chromadorea</taxon>
        <taxon>Rhabditida</taxon>
        <taxon>Spirurina</taxon>
        <taxon>Ascaridomorpha</taxon>
        <taxon>Ascaridoidea</taxon>
        <taxon>Ascarididae</taxon>
        <taxon>Parascaris</taxon>
    </lineage>
</organism>
<sequence>MMPYKINRFYFLAFLTWQFCILYVTQQIFGIFANYTPKWRCNANETFNSDCDVFVACDTGVEFEEVNLKEKRRLIFIAHCFVLLMSASSRLSAIKGSEKTIVTVNV</sequence>
<proteinExistence type="predicted"/>
<feature type="transmembrane region" description="Helical" evidence="1">
    <location>
        <begin position="74"/>
        <end position="93"/>
    </location>
</feature>
<keyword evidence="1" id="KW-0812">Transmembrane</keyword>
<name>A0A914R5S2_PAREQ</name>
<accession>A0A914R5S2</accession>
<dbReference type="Proteomes" id="UP000887564">
    <property type="component" value="Unplaced"/>
</dbReference>
<reference evidence="3" key="1">
    <citation type="submission" date="2022-11" db="UniProtKB">
        <authorList>
            <consortium name="WormBaseParasite"/>
        </authorList>
    </citation>
    <scope>IDENTIFICATION</scope>
</reference>
<evidence type="ECO:0000313" key="3">
    <source>
        <dbReference type="WBParaSite" id="PEQ_0000161301-mRNA-1"/>
    </source>
</evidence>
<keyword evidence="1" id="KW-0472">Membrane</keyword>
<evidence type="ECO:0000313" key="2">
    <source>
        <dbReference type="Proteomes" id="UP000887564"/>
    </source>
</evidence>
<dbReference type="AlphaFoldDB" id="A0A914R5S2"/>
<keyword evidence="1" id="KW-1133">Transmembrane helix</keyword>
<dbReference type="WBParaSite" id="PEQ_0000161301-mRNA-1">
    <property type="protein sequence ID" value="PEQ_0000161301-mRNA-1"/>
    <property type="gene ID" value="PEQ_0000161301"/>
</dbReference>